<reference evidence="3 5" key="2">
    <citation type="journal article" date="2018" name="Plant J.">
        <title>The Physcomitrella patens chromosome-scale assembly reveals moss genome structure and evolution.</title>
        <authorList>
            <person name="Lang D."/>
            <person name="Ullrich K.K."/>
            <person name="Murat F."/>
            <person name="Fuchs J."/>
            <person name="Jenkins J."/>
            <person name="Haas F.B."/>
            <person name="Piednoel M."/>
            <person name="Gundlach H."/>
            <person name="Van Bel M."/>
            <person name="Meyberg R."/>
            <person name="Vives C."/>
            <person name="Morata J."/>
            <person name="Symeonidi A."/>
            <person name="Hiss M."/>
            <person name="Muchero W."/>
            <person name="Kamisugi Y."/>
            <person name="Saleh O."/>
            <person name="Blanc G."/>
            <person name="Decker E.L."/>
            <person name="van Gessel N."/>
            <person name="Grimwood J."/>
            <person name="Hayes R.D."/>
            <person name="Graham S.W."/>
            <person name="Gunter L.E."/>
            <person name="McDaniel S.F."/>
            <person name="Hoernstein S.N.W."/>
            <person name="Larsson A."/>
            <person name="Li F.W."/>
            <person name="Perroud P.F."/>
            <person name="Phillips J."/>
            <person name="Ranjan P."/>
            <person name="Rokshar D.S."/>
            <person name="Rothfels C.J."/>
            <person name="Schneider L."/>
            <person name="Shu S."/>
            <person name="Stevenson D.W."/>
            <person name="Thummler F."/>
            <person name="Tillich M."/>
            <person name="Villarreal Aguilar J.C."/>
            <person name="Widiez T."/>
            <person name="Wong G.K."/>
            <person name="Wymore A."/>
            <person name="Zhang Y."/>
            <person name="Zimmer A.D."/>
            <person name="Quatrano R.S."/>
            <person name="Mayer K.F.X."/>
            <person name="Goodstein D."/>
            <person name="Casacuberta J.M."/>
            <person name="Vandepoele K."/>
            <person name="Reski R."/>
            <person name="Cuming A.C."/>
            <person name="Tuskan G.A."/>
            <person name="Maumus F."/>
            <person name="Salse J."/>
            <person name="Schmutz J."/>
            <person name="Rensing S.A."/>
        </authorList>
    </citation>
    <scope>NUCLEOTIDE SEQUENCE [LARGE SCALE GENOMIC DNA]</scope>
    <source>
        <strain evidence="4 5">cv. Gransden 2004</strain>
    </source>
</reference>
<feature type="region of interest" description="Disordered" evidence="1">
    <location>
        <begin position="166"/>
        <end position="186"/>
    </location>
</feature>
<proteinExistence type="predicted"/>
<feature type="signal peptide" evidence="2">
    <location>
        <begin position="1"/>
        <end position="26"/>
    </location>
</feature>
<keyword evidence="2" id="KW-0732">Signal</keyword>
<dbReference type="EMBL" id="ABEU02000014">
    <property type="protein sequence ID" value="PNR40791.1"/>
    <property type="molecule type" value="Genomic_DNA"/>
</dbReference>
<accession>A0A2K1JGV9</accession>
<dbReference type="Pfam" id="PF01190">
    <property type="entry name" value="Pollen_Ole_e_1"/>
    <property type="match status" value="1"/>
</dbReference>
<dbReference type="Gramene" id="Pp3c14_8250V3.2">
    <property type="protein sequence ID" value="Pp3c14_8250V3.2"/>
    <property type="gene ID" value="Pp3c14_8250"/>
</dbReference>
<dbReference type="GeneID" id="112291888"/>
<evidence type="ECO:0000313" key="4">
    <source>
        <dbReference type="EnsemblPlants" id="Pp3c14_8250V3.1"/>
    </source>
</evidence>
<name>A0A2K1JGV9_PHYPA</name>
<sequence>MEMRIGVAVLAVVALHGLFHVALVSAEEQAFAQTQVYGGSKEWTLWSAVVVGKVFCDQCIQNKVFPYAHPMSKAKVKVECKDASGNVVDYADASTNFLGDFIVSFKGKEDLTGCSVSLAGSPDSKCSIVGGGGKTVTLKSKFLFKALYVVDPLFYKPALPMEFCSKPKKGPSPPPSPSGGGITIPFPNRRPSTCSCLDWLRPDYKCYWPKDMQPWKTTVGTVFGKGAQQKYGSKTLAGGLLTEDELLRQAISAILNSRTNMHFYMSPRAIQRSFAKALYASEPTKAAQAKAFKDANNGYGKGKCLLVSCKW</sequence>
<protein>
    <submittedName>
        <fullName evidence="3 4">Uncharacterized protein</fullName>
    </submittedName>
</protein>
<dbReference type="PaxDb" id="3218-PP1S79_182V6.1"/>
<dbReference type="OMA" id="SHKLWIR"/>
<keyword evidence="5" id="KW-1185">Reference proteome</keyword>
<organism evidence="3">
    <name type="scientific">Physcomitrium patens</name>
    <name type="common">Spreading-leaved earth moss</name>
    <name type="synonym">Physcomitrella patens</name>
    <dbReference type="NCBI Taxonomy" id="3218"/>
    <lineage>
        <taxon>Eukaryota</taxon>
        <taxon>Viridiplantae</taxon>
        <taxon>Streptophyta</taxon>
        <taxon>Embryophyta</taxon>
        <taxon>Bryophyta</taxon>
        <taxon>Bryophytina</taxon>
        <taxon>Bryopsida</taxon>
        <taxon>Funariidae</taxon>
        <taxon>Funariales</taxon>
        <taxon>Funariaceae</taxon>
        <taxon>Physcomitrium</taxon>
    </lineage>
</organism>
<dbReference type="Proteomes" id="UP000006727">
    <property type="component" value="Chromosome 14"/>
</dbReference>
<evidence type="ECO:0000313" key="5">
    <source>
        <dbReference type="Proteomes" id="UP000006727"/>
    </source>
</evidence>
<dbReference type="AlphaFoldDB" id="A0A2K1JGV9"/>
<dbReference type="PANTHER" id="PTHR47273">
    <property type="entry name" value="EXPRESSED PROTEIN"/>
    <property type="match status" value="1"/>
</dbReference>
<reference evidence="3 5" key="1">
    <citation type="journal article" date="2008" name="Science">
        <title>The Physcomitrella genome reveals evolutionary insights into the conquest of land by plants.</title>
        <authorList>
            <person name="Rensing S."/>
            <person name="Lang D."/>
            <person name="Zimmer A."/>
            <person name="Terry A."/>
            <person name="Salamov A."/>
            <person name="Shapiro H."/>
            <person name="Nishiyama T."/>
            <person name="Perroud P.-F."/>
            <person name="Lindquist E."/>
            <person name="Kamisugi Y."/>
            <person name="Tanahashi T."/>
            <person name="Sakakibara K."/>
            <person name="Fujita T."/>
            <person name="Oishi K."/>
            <person name="Shin-I T."/>
            <person name="Kuroki Y."/>
            <person name="Toyoda A."/>
            <person name="Suzuki Y."/>
            <person name="Hashimoto A."/>
            <person name="Yamaguchi K."/>
            <person name="Sugano A."/>
            <person name="Kohara Y."/>
            <person name="Fujiyama A."/>
            <person name="Anterola A."/>
            <person name="Aoki S."/>
            <person name="Ashton N."/>
            <person name="Barbazuk W.B."/>
            <person name="Barker E."/>
            <person name="Bennetzen J."/>
            <person name="Bezanilla M."/>
            <person name="Blankenship R."/>
            <person name="Cho S.H."/>
            <person name="Dutcher S."/>
            <person name="Estelle M."/>
            <person name="Fawcett J.A."/>
            <person name="Gundlach H."/>
            <person name="Hanada K."/>
            <person name="Heyl A."/>
            <person name="Hicks K.A."/>
            <person name="Hugh J."/>
            <person name="Lohr M."/>
            <person name="Mayer K."/>
            <person name="Melkozernov A."/>
            <person name="Murata T."/>
            <person name="Nelson D."/>
            <person name="Pils B."/>
            <person name="Prigge M."/>
            <person name="Reiss B."/>
            <person name="Renner T."/>
            <person name="Rombauts S."/>
            <person name="Rushton P."/>
            <person name="Sanderfoot A."/>
            <person name="Schween G."/>
            <person name="Shiu S.-H."/>
            <person name="Stueber K."/>
            <person name="Theodoulou F.L."/>
            <person name="Tu H."/>
            <person name="Van de Peer Y."/>
            <person name="Verrier P.J."/>
            <person name="Waters E."/>
            <person name="Wood A."/>
            <person name="Yang L."/>
            <person name="Cove D."/>
            <person name="Cuming A."/>
            <person name="Hasebe M."/>
            <person name="Lucas S."/>
            <person name="Mishler D.B."/>
            <person name="Reski R."/>
            <person name="Grigoriev I."/>
            <person name="Quatrano R.S."/>
            <person name="Boore J.L."/>
        </authorList>
    </citation>
    <scope>NUCLEOTIDE SEQUENCE [LARGE SCALE GENOMIC DNA]</scope>
    <source>
        <strain evidence="4 5">cv. Gransden 2004</strain>
    </source>
</reference>
<feature type="chain" id="PRO_5044576320" evidence="2">
    <location>
        <begin position="27"/>
        <end position="311"/>
    </location>
</feature>
<dbReference type="EnsemblPlants" id="Pp3c14_8250V3.1">
    <property type="protein sequence ID" value="Pp3c14_8250V3.1"/>
    <property type="gene ID" value="Pp3c14_8250"/>
</dbReference>
<evidence type="ECO:0000256" key="2">
    <source>
        <dbReference type="SAM" id="SignalP"/>
    </source>
</evidence>
<dbReference type="Gramene" id="Pp3c14_8250V3.1">
    <property type="protein sequence ID" value="Pp3c14_8250V3.1"/>
    <property type="gene ID" value="Pp3c14_8250"/>
</dbReference>
<gene>
    <name evidence="4" type="primary">LOC112291888</name>
    <name evidence="3" type="ORF">PHYPA_018194</name>
</gene>
<dbReference type="EnsemblPlants" id="Pp3c14_8250V3.2">
    <property type="protein sequence ID" value="Pp3c14_8250V3.2"/>
    <property type="gene ID" value="Pp3c14_8250"/>
</dbReference>
<dbReference type="RefSeq" id="XP_024395614.1">
    <property type="nucleotide sequence ID" value="XM_024539846.2"/>
</dbReference>
<evidence type="ECO:0000256" key="1">
    <source>
        <dbReference type="SAM" id="MobiDB-lite"/>
    </source>
</evidence>
<evidence type="ECO:0000313" key="3">
    <source>
        <dbReference type="EMBL" id="PNR40791.1"/>
    </source>
</evidence>
<dbReference type="PANTHER" id="PTHR47273:SF4">
    <property type="entry name" value="EXPRESSED PROTEIN"/>
    <property type="match status" value="1"/>
</dbReference>
<reference evidence="4" key="3">
    <citation type="submission" date="2020-12" db="UniProtKB">
        <authorList>
            <consortium name="EnsemblPlants"/>
        </authorList>
    </citation>
    <scope>IDENTIFICATION</scope>
</reference>
<dbReference type="STRING" id="3218.A0A2K1JGV9"/>
<dbReference type="OrthoDB" id="1909008at2759"/>